<dbReference type="InterPro" id="IPR043131">
    <property type="entry name" value="BCAT-like_N"/>
</dbReference>
<comment type="caution">
    <text evidence="3">The sequence shown here is derived from an EMBL/GenBank/DDBJ whole genome shotgun (WGS) entry which is preliminary data.</text>
</comment>
<gene>
    <name evidence="3" type="ORF">HNR70_002838</name>
</gene>
<dbReference type="GO" id="GO:0009396">
    <property type="term" value="P:folic acid-containing compound biosynthetic process"/>
    <property type="evidence" value="ECO:0007669"/>
    <property type="project" value="InterPro"/>
</dbReference>
<protein>
    <submittedName>
        <fullName evidence="3">Para-aminobenzoate synthetase/4-amino-4-deoxychorismate lyase</fullName>
        <ecNumber evidence="3">2.6.1.85</ecNumber>
        <ecNumber evidence="3">4.1.3.38</ecNumber>
    </submittedName>
</protein>
<dbReference type="EC" id="2.6.1.85" evidence="3"/>
<evidence type="ECO:0000313" key="3">
    <source>
        <dbReference type="EMBL" id="MBB5833025.1"/>
    </source>
</evidence>
<keyword evidence="4" id="KW-1185">Reference proteome</keyword>
<dbReference type="PRINTS" id="PR00095">
    <property type="entry name" value="ANTSNTHASEI"/>
</dbReference>
<name>A0A841AI83_9MICO</name>
<dbReference type="SUPFAM" id="SSF56322">
    <property type="entry name" value="ADC synthase"/>
    <property type="match status" value="1"/>
</dbReference>
<dbReference type="EC" id="4.1.3.38" evidence="3"/>
<dbReference type="InterPro" id="IPR043132">
    <property type="entry name" value="BCAT-like_C"/>
</dbReference>
<feature type="compositionally biased region" description="Basic and acidic residues" evidence="1">
    <location>
        <begin position="592"/>
        <end position="602"/>
    </location>
</feature>
<keyword evidence="3" id="KW-0456">Lyase</keyword>
<dbReference type="Gene3D" id="3.20.10.10">
    <property type="entry name" value="D-amino Acid Aminotransferase, subunit A, domain 2"/>
    <property type="match status" value="1"/>
</dbReference>
<dbReference type="GO" id="GO:0046820">
    <property type="term" value="F:4-amino-4-deoxychorismate synthase activity"/>
    <property type="evidence" value="ECO:0007669"/>
    <property type="project" value="UniProtKB-EC"/>
</dbReference>
<organism evidence="3 4">
    <name type="scientific">Brachybacterium aquaticum</name>
    <dbReference type="NCBI Taxonomy" id="1432564"/>
    <lineage>
        <taxon>Bacteria</taxon>
        <taxon>Bacillati</taxon>
        <taxon>Actinomycetota</taxon>
        <taxon>Actinomycetes</taxon>
        <taxon>Micrococcales</taxon>
        <taxon>Dermabacteraceae</taxon>
        <taxon>Brachybacterium</taxon>
    </lineage>
</organism>
<keyword evidence="3" id="KW-0808">Transferase</keyword>
<dbReference type="InterPro" id="IPR005801">
    <property type="entry name" value="ADC_synthase"/>
</dbReference>
<dbReference type="EMBL" id="JACHLZ010000001">
    <property type="protein sequence ID" value="MBB5833025.1"/>
    <property type="molecule type" value="Genomic_DNA"/>
</dbReference>
<dbReference type="Pfam" id="PF00425">
    <property type="entry name" value="Chorismate_bind"/>
    <property type="match status" value="1"/>
</dbReference>
<dbReference type="Gene3D" id="3.60.120.10">
    <property type="entry name" value="Anthranilate synthase"/>
    <property type="match status" value="1"/>
</dbReference>
<feature type="domain" description="Chorismate-utilising enzyme C-terminal" evidence="2">
    <location>
        <begin position="116"/>
        <end position="373"/>
    </location>
</feature>
<evidence type="ECO:0000259" key="2">
    <source>
        <dbReference type="Pfam" id="PF00425"/>
    </source>
</evidence>
<evidence type="ECO:0000256" key="1">
    <source>
        <dbReference type="SAM" id="MobiDB-lite"/>
    </source>
</evidence>
<dbReference type="GO" id="GO:0008696">
    <property type="term" value="F:4-amino-4-deoxychorismate lyase activity"/>
    <property type="evidence" value="ECO:0007669"/>
    <property type="project" value="UniProtKB-EC"/>
</dbReference>
<accession>A0A841AI83</accession>
<dbReference type="NCBIfam" id="TIGR00553">
    <property type="entry name" value="pabB"/>
    <property type="match status" value="1"/>
</dbReference>
<dbReference type="Pfam" id="PF01063">
    <property type="entry name" value="Aminotran_4"/>
    <property type="match status" value="1"/>
</dbReference>
<dbReference type="GO" id="GO:0000162">
    <property type="term" value="P:L-tryptophan biosynthetic process"/>
    <property type="evidence" value="ECO:0007669"/>
    <property type="project" value="TreeGrafter"/>
</dbReference>
<dbReference type="InterPro" id="IPR005802">
    <property type="entry name" value="ADC_synth_comp_1"/>
</dbReference>
<dbReference type="InterPro" id="IPR001544">
    <property type="entry name" value="Aminotrans_IV"/>
</dbReference>
<dbReference type="PANTHER" id="PTHR11236:SF50">
    <property type="entry name" value="AMINODEOXYCHORISMATE SYNTHASE COMPONENT 1"/>
    <property type="match status" value="1"/>
</dbReference>
<dbReference type="Proteomes" id="UP000588158">
    <property type="component" value="Unassembled WGS sequence"/>
</dbReference>
<keyword evidence="3" id="KW-0032">Aminotransferase</keyword>
<dbReference type="SUPFAM" id="SSF56752">
    <property type="entry name" value="D-aminoacid aminotransferase-like PLP-dependent enzymes"/>
    <property type="match status" value="1"/>
</dbReference>
<dbReference type="Gene3D" id="3.30.470.10">
    <property type="match status" value="1"/>
</dbReference>
<dbReference type="RefSeq" id="WP_184326251.1">
    <property type="nucleotide sequence ID" value="NZ_JACHLZ010000001.1"/>
</dbReference>
<feature type="region of interest" description="Disordered" evidence="1">
    <location>
        <begin position="592"/>
        <end position="640"/>
    </location>
</feature>
<dbReference type="InterPro" id="IPR015890">
    <property type="entry name" value="Chorismate_C"/>
</dbReference>
<reference evidence="3 4" key="1">
    <citation type="submission" date="2020-08" db="EMBL/GenBank/DDBJ databases">
        <title>Sequencing the genomes of 1000 actinobacteria strains.</title>
        <authorList>
            <person name="Klenk H.-P."/>
        </authorList>
    </citation>
    <scope>NUCLEOTIDE SEQUENCE [LARGE SCALE GENOMIC DNA]</scope>
    <source>
        <strain evidence="3 4">DSM 28796</strain>
    </source>
</reference>
<evidence type="ECO:0000313" key="4">
    <source>
        <dbReference type="Proteomes" id="UP000588158"/>
    </source>
</evidence>
<sequence length="640" mass="68906">MTSSSLAVPRARLDDLVTGEVLQFERFTREIRAERPEEVRPALAEIEQAVAAGSWAVVMLAYEAAAGLDPQAQTHPGDGSVPLVWAGIADGPDPHPAPLTPAGGYALEPWRPDWSRAEHADRIAAVRGAIAKGDTYQTNLTTRLRSQLTGDPYGLYGDLARRQRGAHHAYLDLGDAVIVSASPETFLTWDGEEVTTAPMKGTAVRTGDPARDRAAREALVGGEKDRAENVMIVDLLRNDLARISEPGSVQVTELLGVEEYPTVLQLVSRLRARTRPGTGLVDVLAAMFPCGSITGAPKLSTMELITRLEDSPRGVYCGAIGVVAPGDRPRARFSVAIRTVVQDRADGTAVYGAGGGITWGSTADGEYDELLAKAAVLPVGEREPFALLETIAVHEGHARHLEHHLRRLRASAAHFRIAVDEESLTAALARLASLDGAQLVRLRLRRDGSCAAEPRPLTAAPEPVLLAVDDQLTDIPTELSAHKTTVRDHFVAARARHPQADDVILRGVHGRLVETTIASLALRLDGTWCTPPLADGCLDGVGRRLAREDGTLVERELTVADLHRAEEIALLSSARGWRRAVLAADWIRPRSDTRCGRPREESSSPSKCLGGINATGAKRGDRSGDHSDEHRSQRCGEEES</sequence>
<dbReference type="PANTHER" id="PTHR11236">
    <property type="entry name" value="AMINOBENZOATE/ANTHRANILATE SYNTHASE"/>
    <property type="match status" value="1"/>
</dbReference>
<dbReference type="InterPro" id="IPR036038">
    <property type="entry name" value="Aminotransferase-like"/>
</dbReference>
<dbReference type="InterPro" id="IPR019999">
    <property type="entry name" value="Anth_synth_I-like"/>
</dbReference>
<proteinExistence type="predicted"/>
<dbReference type="AlphaFoldDB" id="A0A841AI83"/>
<feature type="compositionally biased region" description="Basic and acidic residues" evidence="1">
    <location>
        <begin position="618"/>
        <end position="640"/>
    </location>
</feature>